<dbReference type="PANTHER" id="PTHR38471">
    <property type="entry name" value="FOUR HELIX BUNDLE PROTEIN"/>
    <property type="match status" value="1"/>
</dbReference>
<sequence length="118" mass="13706">MRDYQKLEVWKKAHLLTVHTYKVIVPEFPSHEKYDLCSQVKRAAYSVPLNIVEGAGRRTEKDFAHFLDNALGSVQELEYTCFLAKDLEYLDESKYEEMCKKAGEVKAMLIGLIKHLRP</sequence>
<protein>
    <submittedName>
        <fullName evidence="1">Four helix bundle protein</fullName>
    </submittedName>
</protein>
<dbReference type="Pfam" id="PF05635">
    <property type="entry name" value="23S_rRNA_IVP"/>
    <property type="match status" value="1"/>
</dbReference>
<reference evidence="1 2" key="1">
    <citation type="submission" date="2024-01" db="EMBL/GenBank/DDBJ databases">
        <title>Pedobacter sp. nov., isolated from fresh soil.</title>
        <authorList>
            <person name="Le N.T.T."/>
        </authorList>
    </citation>
    <scope>NUCLEOTIDE SEQUENCE [LARGE SCALE GENOMIC DNA]</scope>
    <source>
        <strain evidence="1 2">KR3-3</strain>
    </source>
</reference>
<dbReference type="InterPro" id="IPR036583">
    <property type="entry name" value="23S_rRNA_IVS_sf"/>
</dbReference>
<dbReference type="Gene3D" id="1.20.1440.60">
    <property type="entry name" value="23S rRNA-intervening sequence"/>
    <property type="match status" value="1"/>
</dbReference>
<dbReference type="SUPFAM" id="SSF158446">
    <property type="entry name" value="IVS-encoded protein-like"/>
    <property type="match status" value="1"/>
</dbReference>
<proteinExistence type="predicted"/>
<evidence type="ECO:0000313" key="2">
    <source>
        <dbReference type="Proteomes" id="UP001336835"/>
    </source>
</evidence>
<dbReference type="InterPro" id="IPR012657">
    <property type="entry name" value="23S_rRNA-intervening_sequence"/>
</dbReference>
<keyword evidence="2" id="KW-1185">Reference proteome</keyword>
<organism evidence="1 2">
    <name type="scientific">Pedobacter albus</name>
    <dbReference type="NCBI Taxonomy" id="3113905"/>
    <lineage>
        <taxon>Bacteria</taxon>
        <taxon>Pseudomonadati</taxon>
        <taxon>Bacteroidota</taxon>
        <taxon>Sphingobacteriia</taxon>
        <taxon>Sphingobacteriales</taxon>
        <taxon>Sphingobacteriaceae</taxon>
        <taxon>Pedobacter</taxon>
    </lineage>
</organism>
<name>A0ABU7IB38_9SPHI</name>
<accession>A0ABU7IB38</accession>
<dbReference type="NCBIfam" id="TIGR02436">
    <property type="entry name" value="four helix bundle protein"/>
    <property type="match status" value="1"/>
</dbReference>
<gene>
    <name evidence="1" type="ORF">VRU48_15830</name>
</gene>
<evidence type="ECO:0000313" key="1">
    <source>
        <dbReference type="EMBL" id="MEE1946596.1"/>
    </source>
</evidence>
<dbReference type="EMBL" id="JAZDQT010000003">
    <property type="protein sequence ID" value="MEE1946596.1"/>
    <property type="molecule type" value="Genomic_DNA"/>
</dbReference>
<dbReference type="CDD" id="cd16377">
    <property type="entry name" value="23S_rRNA_IVP_like"/>
    <property type="match status" value="1"/>
</dbReference>
<dbReference type="Proteomes" id="UP001336835">
    <property type="component" value="Unassembled WGS sequence"/>
</dbReference>
<dbReference type="PANTHER" id="PTHR38471:SF2">
    <property type="entry name" value="FOUR HELIX BUNDLE PROTEIN"/>
    <property type="match status" value="1"/>
</dbReference>
<dbReference type="RefSeq" id="WP_330108898.1">
    <property type="nucleotide sequence ID" value="NZ_JAZDQT010000003.1"/>
</dbReference>
<comment type="caution">
    <text evidence="1">The sequence shown here is derived from an EMBL/GenBank/DDBJ whole genome shotgun (WGS) entry which is preliminary data.</text>
</comment>